<dbReference type="RefSeq" id="XP_021806133.1">
    <property type="nucleotide sequence ID" value="XM_021950441.1"/>
</dbReference>
<evidence type="ECO:0000313" key="3">
    <source>
        <dbReference type="RefSeq" id="XP_021806133.1"/>
    </source>
</evidence>
<evidence type="ECO:0000256" key="1">
    <source>
        <dbReference type="SAM" id="MobiDB-lite"/>
    </source>
</evidence>
<feature type="compositionally biased region" description="Basic and acidic residues" evidence="1">
    <location>
        <begin position="68"/>
        <end position="88"/>
    </location>
</feature>
<accession>A0A6P5RWQ2</accession>
<feature type="region of interest" description="Disordered" evidence="1">
    <location>
        <begin position="26"/>
        <end position="92"/>
    </location>
</feature>
<name>A0A6P5RWQ2_PRUAV</name>
<reference evidence="3" key="1">
    <citation type="submission" date="2025-08" db="UniProtKB">
        <authorList>
            <consortium name="RefSeq"/>
        </authorList>
    </citation>
    <scope>IDENTIFICATION</scope>
</reference>
<proteinExistence type="predicted"/>
<evidence type="ECO:0000313" key="2">
    <source>
        <dbReference type="Proteomes" id="UP000515124"/>
    </source>
</evidence>
<gene>
    <name evidence="3" type="primary">LOC110750162</name>
</gene>
<sequence length="121" mass="13341">MEAVRAEREAMLAYFRQLVPNFDPSQMLKTPIPPITLPPQDQSPKNPMSDKASCSGATGIRPLALELEDPKPEADTAGKQKEDTDLSKLDMPPPLLALCQHVQTKLLPTNETLTVHMPKEV</sequence>
<dbReference type="GeneID" id="110750162"/>
<keyword evidence="2" id="KW-1185">Reference proteome</keyword>
<protein>
    <submittedName>
        <fullName evidence="3">Uncharacterized protein LOC110750162</fullName>
    </submittedName>
</protein>
<organism evidence="2 3">
    <name type="scientific">Prunus avium</name>
    <name type="common">Cherry</name>
    <name type="synonym">Cerasus avium</name>
    <dbReference type="NCBI Taxonomy" id="42229"/>
    <lineage>
        <taxon>Eukaryota</taxon>
        <taxon>Viridiplantae</taxon>
        <taxon>Streptophyta</taxon>
        <taxon>Embryophyta</taxon>
        <taxon>Tracheophyta</taxon>
        <taxon>Spermatophyta</taxon>
        <taxon>Magnoliopsida</taxon>
        <taxon>eudicotyledons</taxon>
        <taxon>Gunneridae</taxon>
        <taxon>Pentapetalae</taxon>
        <taxon>rosids</taxon>
        <taxon>fabids</taxon>
        <taxon>Rosales</taxon>
        <taxon>Rosaceae</taxon>
        <taxon>Amygdaloideae</taxon>
        <taxon>Amygdaleae</taxon>
        <taxon>Prunus</taxon>
    </lineage>
</organism>
<dbReference type="KEGG" id="pavi:110750162"/>
<dbReference type="Proteomes" id="UP000515124">
    <property type="component" value="Unplaced"/>
</dbReference>
<dbReference type="AlphaFoldDB" id="A0A6P5RWQ2"/>